<feature type="compositionally biased region" description="Polar residues" evidence="1">
    <location>
        <begin position="164"/>
        <end position="182"/>
    </location>
</feature>
<organism evidence="3">
    <name type="scientific">Dissoconium aciculare CBS 342.82</name>
    <dbReference type="NCBI Taxonomy" id="1314786"/>
    <lineage>
        <taxon>Eukaryota</taxon>
        <taxon>Fungi</taxon>
        <taxon>Dikarya</taxon>
        <taxon>Ascomycota</taxon>
        <taxon>Pezizomycotina</taxon>
        <taxon>Dothideomycetes</taxon>
        <taxon>Dothideomycetidae</taxon>
        <taxon>Mycosphaerellales</taxon>
        <taxon>Dissoconiaceae</taxon>
        <taxon>Dissoconium</taxon>
    </lineage>
</organism>
<gene>
    <name evidence="3" type="ORF">K489DRAFT_380255</name>
</gene>
<feature type="compositionally biased region" description="Low complexity" evidence="1">
    <location>
        <begin position="240"/>
        <end position="251"/>
    </location>
</feature>
<evidence type="ECO:0000313" key="3">
    <source>
        <dbReference type="RefSeq" id="XP_033459908.1"/>
    </source>
</evidence>
<feature type="region of interest" description="Disordered" evidence="1">
    <location>
        <begin position="343"/>
        <end position="385"/>
    </location>
</feature>
<feature type="region of interest" description="Disordered" evidence="1">
    <location>
        <begin position="118"/>
        <end position="191"/>
    </location>
</feature>
<evidence type="ECO:0000313" key="2">
    <source>
        <dbReference type="Proteomes" id="UP000504637"/>
    </source>
</evidence>
<reference evidence="3" key="1">
    <citation type="submission" date="2020-01" db="EMBL/GenBank/DDBJ databases">
        <authorList>
            <consortium name="DOE Joint Genome Institute"/>
            <person name="Haridas S."/>
            <person name="Albert R."/>
            <person name="Binder M."/>
            <person name="Bloem J."/>
            <person name="Labutti K."/>
            <person name="Salamov A."/>
            <person name="Andreopoulos B."/>
            <person name="Baker S.E."/>
            <person name="Barry K."/>
            <person name="Bills G."/>
            <person name="Bluhm B.H."/>
            <person name="Cannon C."/>
            <person name="Castanera R."/>
            <person name="Culley D.E."/>
            <person name="Daum C."/>
            <person name="Ezra D."/>
            <person name="Gonzalez J.B."/>
            <person name="Henrissat B."/>
            <person name="Kuo A."/>
            <person name="Liang C."/>
            <person name="Lipzen A."/>
            <person name="Lutzoni F."/>
            <person name="Magnuson J."/>
            <person name="Mondo S."/>
            <person name="Nolan M."/>
            <person name="Ohm R."/>
            <person name="Pangilinan J."/>
            <person name="Park H.-J."/>
            <person name="Ramirez L."/>
            <person name="Alfaro M."/>
            <person name="Sun H."/>
            <person name="Tritt A."/>
            <person name="Yoshinaga Y."/>
            <person name="Zwiers L.-H."/>
            <person name="Turgeon B.G."/>
            <person name="Goodwin S.B."/>
            <person name="Spatafora J.W."/>
            <person name="Crous P.W."/>
            <person name="Grigoriev I.V."/>
        </authorList>
    </citation>
    <scope>NUCLEOTIDE SEQUENCE</scope>
    <source>
        <strain evidence="3">CBS 342.82</strain>
    </source>
</reference>
<dbReference type="AlphaFoldDB" id="A0A6J3M7P4"/>
<feature type="compositionally biased region" description="Polar residues" evidence="1">
    <location>
        <begin position="308"/>
        <end position="317"/>
    </location>
</feature>
<dbReference type="Proteomes" id="UP000504637">
    <property type="component" value="Unplaced"/>
</dbReference>
<feature type="region of interest" description="Disordered" evidence="1">
    <location>
        <begin position="237"/>
        <end position="317"/>
    </location>
</feature>
<accession>A0A6J3M7P4</accession>
<name>A0A6J3M7P4_9PEZI</name>
<dbReference type="RefSeq" id="XP_033459908.1">
    <property type="nucleotide sequence ID" value="XM_033604845.1"/>
</dbReference>
<sequence length="385" mass="41291">MAIHKDIELATSSPTRTTSNLSTMLKTEVPLASGPSPSLADIAEHNISYFHTYASEEESASSVDDDAMSLCSLSSVDSQPEISILGAPARNPENVRCCRARAVTLFPAGEVRVISVTRRSRSLTSRKPSLARQRSLPLRDYDETISNDGSRSRSSQEDCSDSSYTAHTKSGHSSATNASEAGTLNIPKRRAARIPPSVPLFEAALKMHSPTSSLSAAASEQGITVAEWLQDEQTFPYRRSPTFPASPSPTSLARRKTSRLPSGLTMSRLGKGLSRRNSTASATIADHSSSNNQRHESISALPPAPAGSNYSPTGFLGRSQSVRTRMVARGANERAPVITLPPFPSITEIQDDSPLAGIPQRQRPEQQSFAPAGQRPSISSHLLCV</sequence>
<reference evidence="3" key="3">
    <citation type="submission" date="2025-08" db="UniProtKB">
        <authorList>
            <consortium name="RefSeq"/>
        </authorList>
    </citation>
    <scope>IDENTIFICATION</scope>
    <source>
        <strain evidence="3">CBS 342.82</strain>
    </source>
</reference>
<reference evidence="3" key="2">
    <citation type="submission" date="2020-04" db="EMBL/GenBank/DDBJ databases">
        <authorList>
            <consortium name="NCBI Genome Project"/>
        </authorList>
    </citation>
    <scope>NUCLEOTIDE SEQUENCE</scope>
    <source>
        <strain evidence="3">CBS 342.82</strain>
    </source>
</reference>
<dbReference type="OrthoDB" id="3898400at2759"/>
<proteinExistence type="predicted"/>
<keyword evidence="2" id="KW-1185">Reference proteome</keyword>
<feature type="compositionally biased region" description="Polar residues" evidence="1">
    <location>
        <begin position="376"/>
        <end position="385"/>
    </location>
</feature>
<feature type="compositionally biased region" description="Polar residues" evidence="1">
    <location>
        <begin position="275"/>
        <end position="292"/>
    </location>
</feature>
<protein>
    <submittedName>
        <fullName evidence="3">Uncharacterized protein</fullName>
    </submittedName>
</protein>
<evidence type="ECO:0000256" key="1">
    <source>
        <dbReference type="SAM" id="MobiDB-lite"/>
    </source>
</evidence>
<dbReference type="GeneID" id="54362645"/>